<proteinExistence type="predicted"/>
<evidence type="ECO:0000313" key="1">
    <source>
        <dbReference type="EMBL" id="KAI7750073.1"/>
    </source>
</evidence>
<gene>
    <name evidence="1" type="ORF">M8C21_019097</name>
</gene>
<dbReference type="Proteomes" id="UP001206925">
    <property type="component" value="Unassembled WGS sequence"/>
</dbReference>
<accession>A0AAD5GS56</accession>
<feature type="non-terminal residue" evidence="1">
    <location>
        <position position="348"/>
    </location>
</feature>
<name>A0AAD5GS56_AMBAR</name>
<evidence type="ECO:0000313" key="2">
    <source>
        <dbReference type="Proteomes" id="UP001206925"/>
    </source>
</evidence>
<protein>
    <submittedName>
        <fullName evidence="1">Uncharacterized protein</fullName>
    </submittedName>
</protein>
<dbReference type="AlphaFoldDB" id="A0AAD5GS56"/>
<comment type="caution">
    <text evidence="1">The sequence shown here is derived from an EMBL/GenBank/DDBJ whole genome shotgun (WGS) entry which is preliminary data.</text>
</comment>
<reference evidence="1" key="1">
    <citation type="submission" date="2022-06" db="EMBL/GenBank/DDBJ databases">
        <title>Uncovering the hologenomic basis of an extraordinary plant invasion.</title>
        <authorList>
            <person name="Bieker V.C."/>
            <person name="Martin M.D."/>
            <person name="Gilbert T."/>
            <person name="Hodgins K."/>
            <person name="Battlay P."/>
            <person name="Petersen B."/>
            <person name="Wilson J."/>
        </authorList>
    </citation>
    <scope>NUCLEOTIDE SEQUENCE</scope>
    <source>
        <strain evidence="1">AA19_3_7</strain>
        <tissue evidence="1">Leaf</tissue>
    </source>
</reference>
<organism evidence="1 2">
    <name type="scientific">Ambrosia artemisiifolia</name>
    <name type="common">Common ragweed</name>
    <dbReference type="NCBI Taxonomy" id="4212"/>
    <lineage>
        <taxon>Eukaryota</taxon>
        <taxon>Viridiplantae</taxon>
        <taxon>Streptophyta</taxon>
        <taxon>Embryophyta</taxon>
        <taxon>Tracheophyta</taxon>
        <taxon>Spermatophyta</taxon>
        <taxon>Magnoliopsida</taxon>
        <taxon>eudicotyledons</taxon>
        <taxon>Gunneridae</taxon>
        <taxon>Pentapetalae</taxon>
        <taxon>asterids</taxon>
        <taxon>campanulids</taxon>
        <taxon>Asterales</taxon>
        <taxon>Asteraceae</taxon>
        <taxon>Asteroideae</taxon>
        <taxon>Heliantheae alliance</taxon>
        <taxon>Heliantheae</taxon>
        <taxon>Ambrosia</taxon>
    </lineage>
</organism>
<keyword evidence="2" id="KW-1185">Reference proteome</keyword>
<dbReference type="EMBL" id="JAMZMK010006223">
    <property type="protein sequence ID" value="KAI7750073.1"/>
    <property type="molecule type" value="Genomic_DNA"/>
</dbReference>
<sequence length="348" mass="39200">MTDNQFSINPTPNQNLVMNANDSGLQVAKAMPVSVRARNRSLLDMLLQVLHKMQKKLLLSSRTNIHVHFGAVFWDVCVCEAEAVSGCGEIWRKAINSANGVSLVYEIPVSVREESCVGWVDWCMIEGDYIRGVELLGDVSERGKLLVENSEDKRKRDLSKAFNIDTRTSFDNVVILVYQDDIVLVVLFSLNRDVQVSSHVKYTGQNLPRVGIDLASEAIKSTTKVVNALYINYEPTKELYQNYEPVVEKYTVSTWPSMNKLPLVSQPFPQPFFCLKNTTAQSLTQRIEIRSALWTLNCSFSTSNGDVEIYDGRNSNKDAMDNKVPEVLARMLQPLTKQFTSITETSSK</sequence>